<dbReference type="SUPFAM" id="SSF52743">
    <property type="entry name" value="Subtilisin-like"/>
    <property type="match status" value="1"/>
</dbReference>
<reference evidence="6" key="1">
    <citation type="submission" date="2016-10" db="EMBL/GenBank/DDBJ databases">
        <title>Sequence of Gallionella enrichment culture.</title>
        <authorList>
            <person name="Poehlein A."/>
            <person name="Muehling M."/>
            <person name="Daniel R."/>
        </authorList>
    </citation>
    <scope>NUCLEOTIDE SEQUENCE</scope>
</reference>
<dbReference type="Gene3D" id="3.40.50.200">
    <property type="entry name" value="Peptidase S8/S53 domain"/>
    <property type="match status" value="1"/>
</dbReference>
<dbReference type="GO" id="GO:0004252">
    <property type="term" value="F:serine-type endopeptidase activity"/>
    <property type="evidence" value="ECO:0007669"/>
    <property type="project" value="InterPro"/>
</dbReference>
<proteinExistence type="inferred from homology"/>
<dbReference type="PANTHER" id="PTHR43806:SF11">
    <property type="entry name" value="CEREVISIN-RELATED"/>
    <property type="match status" value="1"/>
</dbReference>
<dbReference type="CDD" id="cd04847">
    <property type="entry name" value="Peptidases_S8_Subtilisin_like_2"/>
    <property type="match status" value="1"/>
</dbReference>
<comment type="caution">
    <text evidence="6">The sequence shown here is derived from an EMBL/GenBank/DDBJ whole genome shotgun (WGS) entry which is preliminary data.</text>
</comment>
<dbReference type="InterPro" id="IPR034074">
    <property type="entry name" value="Y4bN_pept_dom"/>
</dbReference>
<gene>
    <name evidence="6" type="ORF">GALL_403160</name>
</gene>
<protein>
    <recommendedName>
        <fullName evidence="5">Peptidase S8/S53 domain-containing protein</fullName>
    </recommendedName>
</protein>
<dbReference type="InterPro" id="IPR050131">
    <property type="entry name" value="Peptidase_S8_subtilisin-like"/>
</dbReference>
<keyword evidence="2" id="KW-0645">Protease</keyword>
<accession>A0A1J5QKF1</accession>
<feature type="domain" description="Peptidase S8/S53" evidence="5">
    <location>
        <begin position="218"/>
        <end position="563"/>
    </location>
</feature>
<evidence type="ECO:0000256" key="4">
    <source>
        <dbReference type="ARBA" id="ARBA00022825"/>
    </source>
</evidence>
<evidence type="ECO:0000256" key="2">
    <source>
        <dbReference type="ARBA" id="ARBA00022670"/>
    </source>
</evidence>
<keyword evidence="4" id="KW-0720">Serine protease</keyword>
<dbReference type="EMBL" id="MLJW01001494">
    <property type="protein sequence ID" value="OIQ77987.1"/>
    <property type="molecule type" value="Genomic_DNA"/>
</dbReference>
<keyword evidence="3" id="KW-0378">Hydrolase</keyword>
<evidence type="ECO:0000256" key="1">
    <source>
        <dbReference type="ARBA" id="ARBA00011073"/>
    </source>
</evidence>
<evidence type="ECO:0000256" key="3">
    <source>
        <dbReference type="ARBA" id="ARBA00022801"/>
    </source>
</evidence>
<dbReference type="PANTHER" id="PTHR43806">
    <property type="entry name" value="PEPTIDASE S8"/>
    <property type="match status" value="1"/>
</dbReference>
<organism evidence="6">
    <name type="scientific">mine drainage metagenome</name>
    <dbReference type="NCBI Taxonomy" id="410659"/>
    <lineage>
        <taxon>unclassified sequences</taxon>
        <taxon>metagenomes</taxon>
        <taxon>ecological metagenomes</taxon>
    </lineage>
</organism>
<comment type="similarity">
    <text evidence="1">Belongs to the peptidase S8 family.</text>
</comment>
<dbReference type="InterPro" id="IPR036852">
    <property type="entry name" value="Peptidase_S8/S53_dom_sf"/>
</dbReference>
<dbReference type="Pfam" id="PF00082">
    <property type="entry name" value="Peptidase_S8"/>
    <property type="match status" value="1"/>
</dbReference>
<evidence type="ECO:0000313" key="6">
    <source>
        <dbReference type="EMBL" id="OIQ77987.1"/>
    </source>
</evidence>
<dbReference type="GO" id="GO:0006508">
    <property type="term" value="P:proteolysis"/>
    <property type="evidence" value="ECO:0007669"/>
    <property type="project" value="UniProtKB-KW"/>
</dbReference>
<sequence>MTLEGADAAYPLKLDSLQQRTQHRITPKLPKWLLLSAVAATDTQPERATIWVSDKYRGEFLKLFDDYLTKLRAQGTPENWETPDGNPVNRELVANISRIRIAVLHDLWQSEGDPPTAGRQWWELWLDPSEHDVASLRIFAEANDLKMLDRVLILNDRVVTWLNASWAELEILPFTNVPLAEIRRPEFIDTIEDLSVDEQSEYVEDLASRVLPAGAGAPVVCHLDTGVARTHTLLMNSLAATDLHTVIGTSGFDIGSHGTRMAGLALYGPLDDLLMGNGSVQLHHGLESVRIIPGPGEPRTDPKDYGTTTIQAVSIPETQVQRPRVFCLPISTPPDKPGQPTLWSASIDALAVGVNVARNGDELVLIGEPDPNATRLIVVAAGNVNSYVENHLDESDTSHIEDPAQSWNALTVGAYTELTAPPSDLQYAGWRALAEEGGLSPHSRTSILSGSRPWPIKPDICMEGGNVLSDGSFIVNNHPLVSLRTTSSRSDVALSSANATSAASAQAARLAALAMSSYPAFWPETIRGLLVHSAEWTPLMRAEIDSKPLKKDKQRLLRRYGWGVPTEEAVLRSSRQAVTMVSQDDFVPFEGMDYRMRRFRLHELPWPTEVLSDIGAADVILKVTLSYFIEPSASRRGWRQKYSYASHGLRFDIQNPLENQEDFIARVNREAVNDEEANVRPSNTTSNWTIGPEHRNLGSLHQDIWEGSGQDLARCNSIAVYPVGGWWKRNSRKDRMDLSIRYALIVSLKTSEQGVDLYTPIAVQLAVPVTTEVTAT</sequence>
<name>A0A1J5QKF1_9ZZZZ</name>
<dbReference type="AlphaFoldDB" id="A0A1J5QKF1"/>
<evidence type="ECO:0000259" key="5">
    <source>
        <dbReference type="Pfam" id="PF00082"/>
    </source>
</evidence>
<dbReference type="InterPro" id="IPR000209">
    <property type="entry name" value="Peptidase_S8/S53_dom"/>
</dbReference>